<feature type="compositionally biased region" description="Polar residues" evidence="1">
    <location>
        <begin position="14"/>
        <end position="29"/>
    </location>
</feature>
<feature type="compositionally biased region" description="Low complexity" evidence="1">
    <location>
        <begin position="51"/>
        <end position="64"/>
    </location>
</feature>
<evidence type="ECO:0000313" key="3">
    <source>
        <dbReference type="Proteomes" id="UP000829196"/>
    </source>
</evidence>
<keyword evidence="3" id="KW-1185">Reference proteome</keyword>
<comment type="caution">
    <text evidence="2">The sequence shown here is derived from an EMBL/GenBank/DDBJ whole genome shotgun (WGS) entry which is preliminary data.</text>
</comment>
<name>A0A8T3BQD2_DENNO</name>
<gene>
    <name evidence="2" type="ORF">KFK09_009222</name>
</gene>
<evidence type="ECO:0000313" key="2">
    <source>
        <dbReference type="EMBL" id="KAI0516545.1"/>
    </source>
</evidence>
<reference evidence="2" key="1">
    <citation type="journal article" date="2022" name="Front. Genet.">
        <title>Chromosome-Scale Assembly of the Dendrobium nobile Genome Provides Insights Into the Molecular Mechanism of the Biosynthesis of the Medicinal Active Ingredient of Dendrobium.</title>
        <authorList>
            <person name="Xu Q."/>
            <person name="Niu S.-C."/>
            <person name="Li K.-L."/>
            <person name="Zheng P.-J."/>
            <person name="Zhang X.-J."/>
            <person name="Jia Y."/>
            <person name="Liu Y."/>
            <person name="Niu Y.-X."/>
            <person name="Yu L.-H."/>
            <person name="Chen D.-F."/>
            <person name="Zhang G.-Q."/>
        </authorList>
    </citation>
    <scope>NUCLEOTIDE SEQUENCE</scope>
    <source>
        <tissue evidence="2">Leaf</tissue>
    </source>
</reference>
<protein>
    <submittedName>
        <fullName evidence="2">Uncharacterized protein</fullName>
    </submittedName>
</protein>
<organism evidence="2 3">
    <name type="scientific">Dendrobium nobile</name>
    <name type="common">Orchid</name>
    <dbReference type="NCBI Taxonomy" id="94219"/>
    <lineage>
        <taxon>Eukaryota</taxon>
        <taxon>Viridiplantae</taxon>
        <taxon>Streptophyta</taxon>
        <taxon>Embryophyta</taxon>
        <taxon>Tracheophyta</taxon>
        <taxon>Spermatophyta</taxon>
        <taxon>Magnoliopsida</taxon>
        <taxon>Liliopsida</taxon>
        <taxon>Asparagales</taxon>
        <taxon>Orchidaceae</taxon>
        <taxon>Epidendroideae</taxon>
        <taxon>Malaxideae</taxon>
        <taxon>Dendrobiinae</taxon>
        <taxon>Dendrobium</taxon>
    </lineage>
</organism>
<dbReference type="AlphaFoldDB" id="A0A8T3BQD2"/>
<dbReference type="Proteomes" id="UP000829196">
    <property type="component" value="Unassembled WGS sequence"/>
</dbReference>
<feature type="region of interest" description="Disordered" evidence="1">
    <location>
        <begin position="1"/>
        <end position="88"/>
    </location>
</feature>
<sequence length="155" mass="16668">MDKQPLILPLPAETSPTQLLYSTPSSDTTGPPALAAGQTDPTLAGKPDCCSSSTSPIDDGSSLSRQQLVTPASPPLASDHVSRTPSNLGLPDLYLPLPIQTQQLFLRAKRSEQTRQPPVQAPTQGSKYHDLVRTLPLGLHVDQCRFDLRHEGDPI</sequence>
<evidence type="ECO:0000256" key="1">
    <source>
        <dbReference type="SAM" id="MobiDB-lite"/>
    </source>
</evidence>
<dbReference type="EMBL" id="JAGYWB010000007">
    <property type="protein sequence ID" value="KAI0516545.1"/>
    <property type="molecule type" value="Genomic_DNA"/>
</dbReference>
<proteinExistence type="predicted"/>
<accession>A0A8T3BQD2</accession>